<dbReference type="AlphaFoldDB" id="A0A4Y1YN18"/>
<dbReference type="EC" id="1.1.1.94" evidence="10 13"/>
<evidence type="ECO:0000256" key="1">
    <source>
        <dbReference type="ARBA" id="ARBA00011009"/>
    </source>
</evidence>
<dbReference type="Pfam" id="PF01210">
    <property type="entry name" value="NAD_Gly3P_dh_N"/>
    <property type="match status" value="1"/>
</dbReference>
<evidence type="ECO:0000256" key="2">
    <source>
        <dbReference type="ARBA" id="ARBA00022516"/>
    </source>
</evidence>
<keyword evidence="21" id="KW-1185">Reference proteome</keyword>
<dbReference type="SUPFAM" id="SSF51735">
    <property type="entry name" value="NAD(P)-binding Rossmann-fold domains"/>
    <property type="match status" value="1"/>
</dbReference>
<evidence type="ECO:0000313" key="21">
    <source>
        <dbReference type="Proteomes" id="UP000316473"/>
    </source>
</evidence>
<dbReference type="EMBL" id="AP019755">
    <property type="protein sequence ID" value="BBL34421.1"/>
    <property type="molecule type" value="Genomic_DNA"/>
</dbReference>
<dbReference type="PANTHER" id="PTHR11728">
    <property type="entry name" value="GLYCEROL-3-PHOSPHATE DEHYDROGENASE"/>
    <property type="match status" value="1"/>
</dbReference>
<dbReference type="Gene3D" id="3.40.50.720">
    <property type="entry name" value="NAD(P)-binding Rossmann-like Domain"/>
    <property type="match status" value="1"/>
</dbReference>
<evidence type="ECO:0000259" key="18">
    <source>
        <dbReference type="Pfam" id="PF01210"/>
    </source>
</evidence>
<dbReference type="PROSITE" id="PS00957">
    <property type="entry name" value="NAD_G3PDH"/>
    <property type="match status" value="1"/>
</dbReference>
<evidence type="ECO:0000256" key="6">
    <source>
        <dbReference type="ARBA" id="ARBA00023098"/>
    </source>
</evidence>
<dbReference type="InterPro" id="IPR011128">
    <property type="entry name" value="G3P_DH_NAD-dep_N"/>
</dbReference>
<feature type="binding site" evidence="13">
    <location>
        <position position="30"/>
    </location>
    <ligand>
        <name>NADPH</name>
        <dbReference type="ChEBI" id="CHEBI:57783"/>
    </ligand>
</feature>
<evidence type="ECO:0000256" key="12">
    <source>
        <dbReference type="ARBA" id="ARBA00080511"/>
    </source>
</evidence>
<dbReference type="NCBIfam" id="NF000942">
    <property type="entry name" value="PRK00094.1-4"/>
    <property type="match status" value="1"/>
</dbReference>
<dbReference type="InterPro" id="IPR006168">
    <property type="entry name" value="G3P_DH_NAD-dep"/>
</dbReference>
<reference evidence="20 21" key="1">
    <citation type="submission" date="2019-06" db="EMBL/GenBank/DDBJ databases">
        <title>Nitrosomonas stercoris KYUHI-S whole genome shotgun sequence.</title>
        <authorList>
            <person name="Nakagawa T."/>
            <person name="Tsuchiya Y."/>
            <person name="Takahashi R."/>
        </authorList>
    </citation>
    <scope>NUCLEOTIDE SEQUENCE [LARGE SCALE GENOMIC DNA]</scope>
    <source>
        <strain evidence="20 21">KYUHI-S</strain>
    </source>
</reference>
<dbReference type="GO" id="GO:0005829">
    <property type="term" value="C:cytosol"/>
    <property type="evidence" value="ECO:0007669"/>
    <property type="project" value="TreeGrafter"/>
</dbReference>
<evidence type="ECO:0000256" key="9">
    <source>
        <dbReference type="ARBA" id="ARBA00052716"/>
    </source>
</evidence>
<dbReference type="HAMAP" id="MF_00394">
    <property type="entry name" value="NAD_Glyc3P_dehydrog"/>
    <property type="match status" value="1"/>
</dbReference>
<feature type="binding site" evidence="13">
    <location>
        <position position="252"/>
    </location>
    <ligand>
        <name>NADPH</name>
        <dbReference type="ChEBI" id="CHEBI:57783"/>
    </ligand>
</feature>
<name>A0A4Y1YN18_9PROT</name>
<dbReference type="NCBIfam" id="NF000940">
    <property type="entry name" value="PRK00094.1-2"/>
    <property type="match status" value="1"/>
</dbReference>
<feature type="binding site" evidence="13">
    <location>
        <position position="251"/>
    </location>
    <ligand>
        <name>sn-glycerol 3-phosphate</name>
        <dbReference type="ChEBI" id="CHEBI:57597"/>
    </ligand>
</feature>
<dbReference type="InterPro" id="IPR036291">
    <property type="entry name" value="NAD(P)-bd_dom_sf"/>
</dbReference>
<feature type="binding site" evidence="13">
    <location>
        <position position="252"/>
    </location>
    <ligand>
        <name>sn-glycerol 3-phosphate</name>
        <dbReference type="ChEBI" id="CHEBI:57597"/>
    </ligand>
</feature>
<proteinExistence type="inferred from homology"/>
<sequence length="330" mass="35239">MKIAVLGAGAWGTALAIYLSAQHCVALWTRNQEHRAELVASRVNQRYLPEQHLADSIHLTATLTEALQQAELILVVVPVAGLRKTLQQIRALNCTLPLILCCKGFEANSAKLPSQVVADVYAQHNVTYGILSGPSFAKEVAMGLPAALTLASYELDFAKSTASKIHTSLLRVYSSNDVIGAEVGGALKNVIAIAAGISDGLAFGNNARAALITRGLAEIIRLGVALGGRRETFTGLTGVGDLILTCAGDLSRNRQVGRLLAAGQQLVDILPKIGHVAEGVYTVQSAYQLGQQLQVDMPVTRAVYDILHKQLPVKEAIRHMLDREPGIETD</sequence>
<dbReference type="GO" id="GO:0005975">
    <property type="term" value="P:carbohydrate metabolic process"/>
    <property type="evidence" value="ECO:0007669"/>
    <property type="project" value="InterPro"/>
</dbReference>
<dbReference type="SUPFAM" id="SSF48179">
    <property type="entry name" value="6-phosphogluconate dehydrogenase C-terminal domain-like"/>
    <property type="match status" value="1"/>
</dbReference>
<evidence type="ECO:0000256" key="4">
    <source>
        <dbReference type="ARBA" id="ARBA00023002"/>
    </source>
</evidence>
<feature type="binding site" evidence="13">
    <location>
        <position position="103"/>
    </location>
    <ligand>
        <name>NADPH</name>
        <dbReference type="ChEBI" id="CHEBI:57783"/>
    </ligand>
</feature>
<feature type="binding site" evidence="13">
    <location>
        <position position="253"/>
    </location>
    <ligand>
        <name>sn-glycerol 3-phosphate</name>
        <dbReference type="ChEBI" id="CHEBI:57597"/>
    </ligand>
</feature>
<feature type="binding site" evidence="13">
    <location>
        <position position="47"/>
    </location>
    <ligand>
        <name>NADPH</name>
        <dbReference type="ChEBI" id="CHEBI:57783"/>
    </ligand>
</feature>
<protein>
    <recommendedName>
        <fullName evidence="11 13">Glycerol-3-phosphate dehydrogenase [NAD(P)+]</fullName>
        <ecNumber evidence="10 13">1.1.1.94</ecNumber>
    </recommendedName>
    <alternativeName>
        <fullName evidence="13">NAD(P)(+)-dependent glycerol-3-phosphate dehydrogenase</fullName>
    </alternativeName>
    <alternativeName>
        <fullName evidence="12 13">NAD(P)H-dependent dihydroxyacetone-phosphate reductase</fullName>
    </alternativeName>
</protein>
<evidence type="ECO:0000256" key="14">
    <source>
        <dbReference type="PIRSR" id="PIRSR000114-1"/>
    </source>
</evidence>
<dbReference type="InterPro" id="IPR008927">
    <property type="entry name" value="6-PGluconate_DH-like_C_sf"/>
</dbReference>
<dbReference type="GO" id="GO:0141153">
    <property type="term" value="F:glycerol-3-phosphate dehydrogenase (NADP+) activity"/>
    <property type="evidence" value="ECO:0007669"/>
    <property type="project" value="RHEA"/>
</dbReference>
<dbReference type="Gene3D" id="1.10.1040.10">
    <property type="entry name" value="N-(1-d-carboxylethyl)-l-norvaline Dehydrogenase, domain 2"/>
    <property type="match status" value="1"/>
</dbReference>
<evidence type="ECO:0000256" key="11">
    <source>
        <dbReference type="ARBA" id="ARBA00069372"/>
    </source>
</evidence>
<dbReference type="InterPro" id="IPR006109">
    <property type="entry name" value="G3P_DH_NAD-dep_C"/>
</dbReference>
<feature type="binding site" evidence="16">
    <location>
        <position position="137"/>
    </location>
    <ligand>
        <name>NAD(+)</name>
        <dbReference type="ChEBI" id="CHEBI:57540"/>
    </ligand>
</feature>
<dbReference type="FunFam" id="3.40.50.720:FF:000019">
    <property type="entry name" value="Glycerol-3-phosphate dehydrogenase [NAD(P)+]"/>
    <property type="match status" value="1"/>
</dbReference>
<dbReference type="GO" id="GO:0051287">
    <property type="term" value="F:NAD binding"/>
    <property type="evidence" value="ECO:0007669"/>
    <property type="project" value="InterPro"/>
</dbReference>
<dbReference type="UniPathway" id="UPA00940"/>
<feature type="binding site" evidence="13">
    <location>
        <position position="276"/>
    </location>
    <ligand>
        <name>NADPH</name>
        <dbReference type="ChEBI" id="CHEBI:57783"/>
    </ligand>
</feature>
<comment type="caution">
    <text evidence="13">Lacks conserved residue(s) required for the propagation of feature annotation.</text>
</comment>
<dbReference type="PANTHER" id="PTHR11728:SF1">
    <property type="entry name" value="GLYCEROL-3-PHOSPHATE DEHYDROGENASE [NAD(+)] 2, CHLOROPLASTIC"/>
    <property type="match status" value="1"/>
</dbReference>
<evidence type="ECO:0000256" key="7">
    <source>
        <dbReference type="ARBA" id="ARBA00023209"/>
    </source>
</evidence>
<evidence type="ECO:0000259" key="19">
    <source>
        <dbReference type="Pfam" id="PF07479"/>
    </source>
</evidence>
<evidence type="ECO:0000256" key="3">
    <source>
        <dbReference type="ARBA" id="ARBA00022857"/>
    </source>
</evidence>
<accession>A0A4Y1YN18</accession>
<dbReference type="GO" id="GO:0008654">
    <property type="term" value="P:phospholipid biosynthetic process"/>
    <property type="evidence" value="ECO:0007669"/>
    <property type="project" value="UniProtKB-KW"/>
</dbReference>
<keyword evidence="13" id="KW-0963">Cytoplasm</keyword>
<evidence type="ECO:0000313" key="20">
    <source>
        <dbReference type="EMBL" id="BBL34421.1"/>
    </source>
</evidence>
<dbReference type="GO" id="GO:0141152">
    <property type="term" value="F:glycerol-3-phosphate dehydrogenase (NAD+) activity"/>
    <property type="evidence" value="ECO:0007669"/>
    <property type="project" value="RHEA"/>
</dbReference>
<comment type="catalytic activity">
    <reaction evidence="13">
        <text>sn-glycerol 3-phosphate + NAD(+) = dihydroxyacetone phosphate + NADH + H(+)</text>
        <dbReference type="Rhea" id="RHEA:11092"/>
        <dbReference type="ChEBI" id="CHEBI:15378"/>
        <dbReference type="ChEBI" id="CHEBI:57540"/>
        <dbReference type="ChEBI" id="CHEBI:57597"/>
        <dbReference type="ChEBI" id="CHEBI:57642"/>
        <dbReference type="ChEBI" id="CHEBI:57945"/>
        <dbReference type="EC" id="1.1.1.94"/>
    </reaction>
</comment>
<feature type="binding site" evidence="16">
    <location>
        <position position="252"/>
    </location>
    <ligand>
        <name>NAD(+)</name>
        <dbReference type="ChEBI" id="CHEBI:57540"/>
    </ligand>
</feature>
<comment type="pathway">
    <text evidence="13">Membrane lipid metabolism; glycerophospholipid metabolism.</text>
</comment>
<feature type="binding site" evidence="13">
    <location>
        <position position="241"/>
    </location>
    <ligand>
        <name>sn-glycerol 3-phosphate</name>
        <dbReference type="ChEBI" id="CHEBI:57597"/>
    </ligand>
</feature>
<evidence type="ECO:0000256" key="15">
    <source>
        <dbReference type="PIRSR" id="PIRSR000114-2"/>
    </source>
</evidence>
<feature type="domain" description="Glycerol-3-phosphate dehydrogenase NAD-dependent C-terminal" evidence="19">
    <location>
        <begin position="177"/>
        <end position="317"/>
    </location>
</feature>
<feature type="binding site" evidence="13">
    <location>
        <position position="278"/>
    </location>
    <ligand>
        <name>NADPH</name>
        <dbReference type="ChEBI" id="CHEBI:57783"/>
    </ligand>
</feature>
<evidence type="ECO:0000256" key="5">
    <source>
        <dbReference type="ARBA" id="ARBA00023027"/>
    </source>
</evidence>
<dbReference type="Proteomes" id="UP000316473">
    <property type="component" value="Chromosome"/>
</dbReference>
<feature type="binding site" evidence="16">
    <location>
        <begin position="7"/>
        <end position="12"/>
    </location>
    <ligand>
        <name>NAD(+)</name>
        <dbReference type="ChEBI" id="CHEBI:57540"/>
    </ligand>
</feature>
<comment type="similarity">
    <text evidence="1 13 17">Belongs to the NAD-dependent glycerol-3-phosphate dehydrogenase family.</text>
</comment>
<keyword evidence="2 13" id="KW-0444">Lipid biosynthesis</keyword>
<keyword evidence="13" id="KW-0547">Nucleotide-binding</keyword>
<keyword evidence="5 13" id="KW-0520">NAD</keyword>
<feature type="binding site" evidence="13">
    <location>
        <position position="103"/>
    </location>
    <ligand>
        <name>sn-glycerol 3-phosphate</name>
        <dbReference type="ChEBI" id="CHEBI:57597"/>
    </ligand>
</feature>
<gene>
    <name evidence="13" type="primary">gpsA</name>
    <name evidence="20" type="ORF">Nstercoris_00657</name>
</gene>
<dbReference type="FunFam" id="1.10.1040.10:FF:000001">
    <property type="entry name" value="Glycerol-3-phosphate dehydrogenase [NAD(P)+]"/>
    <property type="match status" value="1"/>
</dbReference>
<feature type="binding site" evidence="13">
    <location>
        <position position="133"/>
    </location>
    <ligand>
        <name>sn-glycerol 3-phosphate</name>
        <dbReference type="ChEBI" id="CHEBI:57597"/>
    </ligand>
</feature>
<feature type="binding site" evidence="13">
    <location>
        <position position="137"/>
    </location>
    <ligand>
        <name>NADPH</name>
        <dbReference type="ChEBI" id="CHEBI:57783"/>
    </ligand>
</feature>
<dbReference type="KEGG" id="nst:Nstercoris_00657"/>
<keyword evidence="8 13" id="KW-1208">Phospholipid metabolism</keyword>
<keyword evidence="4 13" id="KW-0560">Oxidoreductase</keyword>
<comment type="function">
    <text evidence="13">Catalyzes the reduction of the glycolytic intermediate dihydroxyacetone phosphate (DHAP) to sn-glycerol 3-phosphate (G3P), the key precursor for phospholipid synthesis.</text>
</comment>
<dbReference type="GO" id="GO:0006650">
    <property type="term" value="P:glycerophospholipid metabolic process"/>
    <property type="evidence" value="ECO:0007669"/>
    <property type="project" value="UniProtKB-UniRule"/>
</dbReference>
<evidence type="ECO:0000256" key="8">
    <source>
        <dbReference type="ARBA" id="ARBA00023264"/>
    </source>
</evidence>
<feature type="binding site" evidence="13">
    <location>
        <position position="188"/>
    </location>
    <ligand>
        <name>sn-glycerol 3-phosphate</name>
        <dbReference type="ChEBI" id="CHEBI:57597"/>
    </ligand>
</feature>
<dbReference type="Pfam" id="PF07479">
    <property type="entry name" value="NAD_Gly3P_dh_C"/>
    <property type="match status" value="1"/>
</dbReference>
<keyword evidence="6 13" id="KW-0443">Lipid metabolism</keyword>
<dbReference type="GO" id="GO:0046167">
    <property type="term" value="P:glycerol-3-phosphate biosynthetic process"/>
    <property type="evidence" value="ECO:0007669"/>
    <property type="project" value="UniProtKB-UniRule"/>
</dbReference>
<feature type="active site" description="Proton acceptor" evidence="13 14">
    <location>
        <position position="188"/>
    </location>
</feature>
<dbReference type="PRINTS" id="PR00077">
    <property type="entry name" value="GPDHDRGNASE"/>
</dbReference>
<organism evidence="20 21">
    <name type="scientific">Nitrosomonas stercoris</name>
    <dbReference type="NCBI Taxonomy" id="1444684"/>
    <lineage>
        <taxon>Bacteria</taxon>
        <taxon>Pseudomonadati</taxon>
        <taxon>Pseudomonadota</taxon>
        <taxon>Betaproteobacteria</taxon>
        <taxon>Nitrosomonadales</taxon>
        <taxon>Nitrosomonadaceae</taxon>
        <taxon>Nitrosomonas</taxon>
    </lineage>
</organism>
<comment type="catalytic activity">
    <reaction evidence="9">
        <text>sn-glycerol 3-phosphate + NADP(+) = dihydroxyacetone phosphate + NADPH + H(+)</text>
        <dbReference type="Rhea" id="RHEA:11096"/>
        <dbReference type="ChEBI" id="CHEBI:15378"/>
        <dbReference type="ChEBI" id="CHEBI:57597"/>
        <dbReference type="ChEBI" id="CHEBI:57642"/>
        <dbReference type="ChEBI" id="CHEBI:57783"/>
        <dbReference type="ChEBI" id="CHEBI:58349"/>
        <dbReference type="EC" id="1.1.1.94"/>
    </reaction>
    <physiologicalReaction direction="right-to-left" evidence="9">
        <dbReference type="Rhea" id="RHEA:11098"/>
    </physiologicalReaction>
</comment>
<feature type="binding site" evidence="13">
    <location>
        <position position="11"/>
    </location>
    <ligand>
        <name>NADPH</name>
        <dbReference type="ChEBI" id="CHEBI:57783"/>
    </ligand>
</feature>
<feature type="binding site" evidence="15">
    <location>
        <begin position="252"/>
        <end position="253"/>
    </location>
    <ligand>
        <name>substrate</name>
    </ligand>
</feature>
<evidence type="ECO:0000256" key="13">
    <source>
        <dbReference type="HAMAP-Rule" id="MF_00394"/>
    </source>
</evidence>
<keyword evidence="7 13" id="KW-0594">Phospholipid biosynthesis</keyword>
<evidence type="ECO:0000256" key="17">
    <source>
        <dbReference type="RuleBase" id="RU000437"/>
    </source>
</evidence>
<dbReference type="GO" id="GO:0046168">
    <property type="term" value="P:glycerol-3-phosphate catabolic process"/>
    <property type="evidence" value="ECO:0007669"/>
    <property type="project" value="InterPro"/>
</dbReference>
<feature type="domain" description="Glycerol-3-phosphate dehydrogenase NAD-dependent N-terminal" evidence="18">
    <location>
        <begin position="2"/>
        <end position="156"/>
    </location>
</feature>
<evidence type="ECO:0000256" key="10">
    <source>
        <dbReference type="ARBA" id="ARBA00066687"/>
    </source>
</evidence>
<feature type="binding site" evidence="13">
    <location>
        <position position="135"/>
    </location>
    <ligand>
        <name>sn-glycerol 3-phosphate</name>
        <dbReference type="ChEBI" id="CHEBI:57597"/>
    </ligand>
</feature>
<evidence type="ECO:0000256" key="16">
    <source>
        <dbReference type="PIRSR" id="PIRSR000114-3"/>
    </source>
</evidence>
<feature type="binding site" evidence="15">
    <location>
        <position position="103"/>
    </location>
    <ligand>
        <name>substrate</name>
    </ligand>
</feature>
<keyword evidence="3 13" id="KW-0521">NADP</keyword>
<dbReference type="InterPro" id="IPR013328">
    <property type="entry name" value="6PGD_dom2"/>
</dbReference>
<dbReference type="PIRSF" id="PIRSF000114">
    <property type="entry name" value="Glycerol-3-P_dh"/>
    <property type="match status" value="1"/>
</dbReference>
<comment type="subcellular location">
    <subcellularLocation>
        <location evidence="13">Cytoplasm</location>
    </subcellularLocation>
</comment>